<sequence length="181" mass="20836">MAYEIVFDVTDFEHSLGELIRSFEDRAPLMRMLAGLMEDSVQENFEQQGRPKWQHWKSNAYWVQRRGGKILQRSGRLAASITAYSDNDMATVGTNVVYAGIHQSGGKINIPARSQQAYYRQNKDGTLNNQFARKSKANYSEWHTIPAYEINMPARPFLHLTESDVSAMEEKSANYFSQIYR</sequence>
<gene>
    <name evidence="1" type="ORF">CWN50_10415</name>
</gene>
<evidence type="ECO:0000313" key="2">
    <source>
        <dbReference type="Proteomes" id="UP000234505"/>
    </source>
</evidence>
<dbReference type="Pfam" id="PF05069">
    <property type="entry name" value="Phage_tail_S"/>
    <property type="match status" value="1"/>
</dbReference>
<reference evidence="1 2" key="2">
    <citation type="submission" date="2018-01" db="EMBL/GenBank/DDBJ databases">
        <title>Genomic study of Klebsiella pneumoniae.</title>
        <authorList>
            <person name="Yang Y."/>
            <person name="Bicalho R."/>
        </authorList>
    </citation>
    <scope>NUCLEOTIDE SEQUENCE [LARGE SCALE GENOMIC DNA]</scope>
    <source>
        <strain evidence="1 2">A11</strain>
    </source>
</reference>
<reference evidence="1 2" key="1">
    <citation type="submission" date="2017-11" db="EMBL/GenBank/DDBJ databases">
        <authorList>
            <person name="Han C.G."/>
        </authorList>
    </citation>
    <scope>NUCLEOTIDE SEQUENCE [LARGE SCALE GENOMIC DNA]</scope>
    <source>
        <strain evidence="1 2">A11</strain>
    </source>
</reference>
<dbReference type="EMBL" id="PIDS01000272">
    <property type="protein sequence ID" value="PLL41683.1"/>
    <property type="molecule type" value="Genomic_DNA"/>
</dbReference>
<comment type="caution">
    <text evidence="1">The sequence shown here is derived from an EMBL/GenBank/DDBJ whole genome shotgun (WGS) entry which is preliminary data.</text>
</comment>
<proteinExistence type="predicted"/>
<dbReference type="AlphaFoldDB" id="A0A2J4REJ0"/>
<protein>
    <submittedName>
        <fullName evidence="1">Phage virion morphogenesis protein</fullName>
    </submittedName>
</protein>
<dbReference type="NCBIfam" id="TIGR01635">
    <property type="entry name" value="tail_comp_S"/>
    <property type="match status" value="1"/>
</dbReference>
<dbReference type="InterPro" id="IPR006522">
    <property type="entry name" value="Phage_virion_morphogenesis"/>
</dbReference>
<name>A0A2J4REJ0_9ENTR</name>
<organism evidence="1 2">
    <name type="scientific">Klebsiella michiganensis</name>
    <dbReference type="NCBI Taxonomy" id="1134687"/>
    <lineage>
        <taxon>Bacteria</taxon>
        <taxon>Pseudomonadati</taxon>
        <taxon>Pseudomonadota</taxon>
        <taxon>Gammaproteobacteria</taxon>
        <taxon>Enterobacterales</taxon>
        <taxon>Enterobacteriaceae</taxon>
        <taxon>Klebsiella/Raoultella group</taxon>
        <taxon>Klebsiella</taxon>
    </lineage>
</organism>
<accession>A0A2J4REJ0</accession>
<dbReference type="Proteomes" id="UP000234505">
    <property type="component" value="Unassembled WGS sequence"/>
</dbReference>
<evidence type="ECO:0000313" key="1">
    <source>
        <dbReference type="EMBL" id="PLL41683.1"/>
    </source>
</evidence>